<dbReference type="GO" id="GO:0003677">
    <property type="term" value="F:DNA binding"/>
    <property type="evidence" value="ECO:0007669"/>
    <property type="project" value="UniProtKB-KW"/>
</dbReference>
<protein>
    <submittedName>
        <fullName evidence="1">DNA-binding protein</fullName>
    </submittedName>
</protein>
<organism evidence="1 2">
    <name type="scientific">Tatumella terrea</name>
    <dbReference type="NCBI Taxonomy" id="419007"/>
    <lineage>
        <taxon>Bacteria</taxon>
        <taxon>Pseudomonadati</taxon>
        <taxon>Pseudomonadota</taxon>
        <taxon>Gammaproteobacteria</taxon>
        <taxon>Enterobacterales</taxon>
        <taxon>Erwiniaceae</taxon>
        <taxon>Tatumella</taxon>
    </lineage>
</organism>
<keyword evidence="2" id="KW-1185">Reference proteome</keyword>
<accession>A0ABW1W1S3</accession>
<keyword evidence="1" id="KW-0238">DNA-binding</keyword>
<name>A0ABW1W1S3_9GAMM</name>
<evidence type="ECO:0000313" key="1">
    <source>
        <dbReference type="EMBL" id="MFC6379850.1"/>
    </source>
</evidence>
<sequence length="140" mass="15856">MAKVSISEAARLAGKSRTTLHRLIKTGELSVSTGDRNAKMIDISELCRVFPAVRLSTGEHQNEQVFEQRVTGIVTGAEQDNARLKQEVEHLKTLVSSQQSHIESLKQAMLLIEHKQHSEQANAEAETLPKQRSRWAFWRR</sequence>
<dbReference type="Proteomes" id="UP001596230">
    <property type="component" value="Unassembled WGS sequence"/>
</dbReference>
<gene>
    <name evidence="1" type="ORF">ACFP9W_17505</name>
</gene>
<evidence type="ECO:0000313" key="2">
    <source>
        <dbReference type="Proteomes" id="UP001596230"/>
    </source>
</evidence>
<dbReference type="RefSeq" id="WP_385955880.1">
    <property type="nucleotide sequence ID" value="NZ_JBHSUB010000032.1"/>
</dbReference>
<proteinExistence type="predicted"/>
<comment type="caution">
    <text evidence="1">The sequence shown here is derived from an EMBL/GenBank/DDBJ whole genome shotgun (WGS) entry which is preliminary data.</text>
</comment>
<dbReference type="EMBL" id="JBHSUB010000032">
    <property type="protein sequence ID" value="MFC6379850.1"/>
    <property type="molecule type" value="Genomic_DNA"/>
</dbReference>
<reference evidence="2" key="1">
    <citation type="journal article" date="2019" name="Int. J. Syst. Evol. Microbiol.">
        <title>The Global Catalogue of Microorganisms (GCM) 10K type strain sequencing project: providing services to taxonomists for standard genome sequencing and annotation.</title>
        <authorList>
            <consortium name="The Broad Institute Genomics Platform"/>
            <consortium name="The Broad Institute Genome Sequencing Center for Infectious Disease"/>
            <person name="Wu L."/>
            <person name="Ma J."/>
        </authorList>
    </citation>
    <scope>NUCLEOTIDE SEQUENCE [LARGE SCALE GENOMIC DNA]</scope>
    <source>
        <strain evidence="2">CGMCC 1.18518</strain>
    </source>
</reference>